<dbReference type="Proteomes" id="UP000432350">
    <property type="component" value="Unassembled WGS sequence"/>
</dbReference>
<evidence type="ECO:0000313" key="9">
    <source>
        <dbReference type="EMBL" id="VXC97548.1"/>
    </source>
</evidence>
<evidence type="ECO:0000259" key="6">
    <source>
        <dbReference type="Pfam" id="PF07980"/>
    </source>
</evidence>
<dbReference type="SUPFAM" id="SSF48452">
    <property type="entry name" value="TPR-like"/>
    <property type="match status" value="1"/>
</dbReference>
<evidence type="ECO:0000313" key="11">
    <source>
        <dbReference type="Proteomes" id="UP000432350"/>
    </source>
</evidence>
<dbReference type="InterPro" id="IPR012944">
    <property type="entry name" value="SusD_RagB_dom"/>
</dbReference>
<dbReference type="GO" id="GO:0009279">
    <property type="term" value="C:cell outer membrane"/>
    <property type="evidence" value="ECO:0007669"/>
    <property type="project" value="UniProtKB-SubCell"/>
</dbReference>
<evidence type="ECO:0000256" key="4">
    <source>
        <dbReference type="ARBA" id="ARBA00023136"/>
    </source>
</evidence>
<dbReference type="InterPro" id="IPR011990">
    <property type="entry name" value="TPR-like_helical_dom_sf"/>
</dbReference>
<feature type="domain" description="SusD-like N-terminal" evidence="7">
    <location>
        <begin position="26"/>
        <end position="227"/>
    </location>
</feature>
<organism evidence="8 10">
    <name type="scientific">Sphingobacterium multivorum</name>
    <dbReference type="NCBI Taxonomy" id="28454"/>
    <lineage>
        <taxon>Bacteria</taxon>
        <taxon>Pseudomonadati</taxon>
        <taxon>Bacteroidota</taxon>
        <taxon>Sphingobacteriia</taxon>
        <taxon>Sphingobacteriales</taxon>
        <taxon>Sphingobacteriaceae</taxon>
        <taxon>Sphingobacterium</taxon>
    </lineage>
</organism>
<dbReference type="Pfam" id="PF07980">
    <property type="entry name" value="SusD_RagB"/>
    <property type="match status" value="1"/>
</dbReference>
<name>A0A2X2J0B4_SPHMU</name>
<dbReference type="EMBL" id="CABWMV010000024">
    <property type="protein sequence ID" value="VXC97548.1"/>
    <property type="molecule type" value="Genomic_DNA"/>
</dbReference>
<keyword evidence="5" id="KW-0998">Cell outer membrane</keyword>
<dbReference type="InterPro" id="IPR033985">
    <property type="entry name" value="SusD-like_N"/>
</dbReference>
<keyword evidence="4" id="KW-0472">Membrane</keyword>
<evidence type="ECO:0000256" key="5">
    <source>
        <dbReference type="ARBA" id="ARBA00023237"/>
    </source>
</evidence>
<keyword evidence="3" id="KW-0732">Signal</keyword>
<feature type="domain" description="RagB/SusD" evidence="6">
    <location>
        <begin position="337"/>
        <end position="436"/>
    </location>
</feature>
<dbReference type="Pfam" id="PF14322">
    <property type="entry name" value="SusD-like_3"/>
    <property type="match status" value="1"/>
</dbReference>
<dbReference type="AlphaFoldDB" id="A0A2X2J0B4"/>
<evidence type="ECO:0000256" key="2">
    <source>
        <dbReference type="ARBA" id="ARBA00006275"/>
    </source>
</evidence>
<dbReference type="GeneID" id="97181668"/>
<dbReference type="Gene3D" id="1.25.40.390">
    <property type="match status" value="2"/>
</dbReference>
<evidence type="ECO:0000259" key="7">
    <source>
        <dbReference type="Pfam" id="PF14322"/>
    </source>
</evidence>
<comment type="similarity">
    <text evidence="2">Belongs to the SusD family.</text>
</comment>
<dbReference type="Proteomes" id="UP000251241">
    <property type="component" value="Unassembled WGS sequence"/>
</dbReference>
<accession>A0A2X2J0B4</accession>
<evidence type="ECO:0000256" key="3">
    <source>
        <dbReference type="ARBA" id="ARBA00022729"/>
    </source>
</evidence>
<reference evidence="9 11" key="2">
    <citation type="submission" date="2019-10" db="EMBL/GenBank/DDBJ databases">
        <authorList>
            <person name="Karimi E."/>
        </authorList>
    </citation>
    <scope>NUCLEOTIDE SEQUENCE [LARGE SCALE GENOMIC DNA]</scope>
    <source>
        <strain evidence="9">Sphingobacterium sp. 8BC</strain>
    </source>
</reference>
<reference evidence="8 10" key="1">
    <citation type="submission" date="2018-06" db="EMBL/GenBank/DDBJ databases">
        <authorList>
            <consortium name="Pathogen Informatics"/>
            <person name="Doyle S."/>
        </authorList>
    </citation>
    <scope>NUCLEOTIDE SEQUENCE [LARGE SCALE GENOMIC DNA]</scope>
    <source>
        <strain evidence="8 10">NCTC11343</strain>
    </source>
</reference>
<sequence length="456" mass="51540">MKKLKFLKSGAIISLVACVLSGCSRYLDLKPDDSFSIPSSLQDLRGLLGNSEVVMNFATTGLGETACDSYYLNETSWAGMTNERDRLLYLWQPYSPVASQWTGPYQAILYANTVLKYLPSIKTATSDEAEVNTLRGAALFYRAHQLFNLLQVFSLPYDPSGSNAQLGVVLRTEPSLDEQISRSTVRQCYDFIITDLKTSIGLLPDRTDIPTRPSKAASYAELARIYLVMSEFETAGRYADSALMIRSEVMDYGTEITATASLPFSKWNKEVIFDVAMNGGVALAPSRRRVNMLEYDNYEKGDLRKVAFFSLNNLGEILFKGNYNGLNSSQLFCGTTTAEMYLIRAEANIRQNRLNDAAKDIDLVRAGRFSTDDFKPVVFTDQRRALEYIKKERQRELIFRGQRWSDIRRYILLGEQVETMTRTAEGKTYTMKPSDVVRYLYKLPDEVIDNGSLTQN</sequence>
<evidence type="ECO:0000313" key="10">
    <source>
        <dbReference type="Proteomes" id="UP000251241"/>
    </source>
</evidence>
<evidence type="ECO:0000256" key="1">
    <source>
        <dbReference type="ARBA" id="ARBA00004442"/>
    </source>
</evidence>
<comment type="subcellular location">
    <subcellularLocation>
        <location evidence="1">Cell outer membrane</location>
    </subcellularLocation>
</comment>
<dbReference type="RefSeq" id="WP_070567280.1">
    <property type="nucleotide sequence ID" value="NZ_CP068086.1"/>
</dbReference>
<protein>
    <submittedName>
        <fullName evidence="8">SusD family</fullName>
    </submittedName>
</protein>
<dbReference type="PROSITE" id="PS51257">
    <property type="entry name" value="PROKAR_LIPOPROTEIN"/>
    <property type="match status" value="1"/>
</dbReference>
<proteinExistence type="inferred from homology"/>
<gene>
    <name evidence="8" type="ORF">NCTC11343_01509</name>
    <name evidence="9" type="ORF">SPHINGO8BC_51280</name>
</gene>
<evidence type="ECO:0000313" key="8">
    <source>
        <dbReference type="EMBL" id="SPZ84953.1"/>
    </source>
</evidence>
<accession>A0A654D3P6</accession>
<dbReference type="EMBL" id="UAUU01000005">
    <property type="protein sequence ID" value="SPZ84953.1"/>
    <property type="molecule type" value="Genomic_DNA"/>
</dbReference>